<evidence type="ECO:0000256" key="7">
    <source>
        <dbReference type="SAM" id="MobiDB-lite"/>
    </source>
</evidence>
<feature type="compositionally biased region" description="Low complexity" evidence="7">
    <location>
        <begin position="594"/>
        <end position="606"/>
    </location>
</feature>
<evidence type="ECO:0000256" key="1">
    <source>
        <dbReference type="ARBA" id="ARBA00004123"/>
    </source>
</evidence>
<feature type="region of interest" description="Disordered" evidence="7">
    <location>
        <begin position="574"/>
        <end position="627"/>
    </location>
</feature>
<feature type="region of interest" description="Disordered" evidence="7">
    <location>
        <begin position="183"/>
        <end position="209"/>
    </location>
</feature>
<feature type="compositionally biased region" description="Low complexity" evidence="7">
    <location>
        <begin position="439"/>
        <end position="456"/>
    </location>
</feature>
<dbReference type="PANTHER" id="PTHR21654:SF61">
    <property type="entry name" value="TRIHELIX TRANSCRIPTION FACTOR GTL2"/>
    <property type="match status" value="1"/>
</dbReference>
<evidence type="ECO:0000313" key="9">
    <source>
        <dbReference type="EMBL" id="TKS10818.1"/>
    </source>
</evidence>
<feature type="region of interest" description="Disordered" evidence="7">
    <location>
        <begin position="222"/>
        <end position="242"/>
    </location>
</feature>
<keyword evidence="2" id="KW-0677">Repeat</keyword>
<keyword evidence="6" id="KW-0539">Nucleus</keyword>
<feature type="compositionally biased region" description="Polar residues" evidence="7">
    <location>
        <begin position="397"/>
        <end position="422"/>
    </location>
</feature>
<proteinExistence type="predicted"/>
<feature type="domain" description="Myb-like" evidence="8">
    <location>
        <begin position="478"/>
        <end position="537"/>
    </location>
</feature>
<protein>
    <submittedName>
        <fullName evidence="9">Trihelix transcription factor GTL2-like isoform X1</fullName>
    </submittedName>
</protein>
<accession>A0A4U5QJG2</accession>
<comment type="caution">
    <text evidence="9">The sequence shown here is derived from an EMBL/GenBank/DDBJ whole genome shotgun (WGS) entry which is preliminary data.</text>
</comment>
<dbReference type="InterPro" id="IPR044822">
    <property type="entry name" value="Myb_DNA-bind_4"/>
</dbReference>
<dbReference type="AlphaFoldDB" id="A0A4U5QJG2"/>
<sequence>MFDGVADQFHQFIASRTTSLPLPSLSFPPLHGSSNTTSFPSFYPYTATAAATSQVPPQPNLLHSLHQGSPTNKNDEKQENNLMAMNLKFERERSIPELVNPWSNDEVLPLLRIRSSMDNWFPEFTWEHASSRNLAEAGFKRSAEKWKEKFEEESGYFNSNIDIYSKNYRASFSEFEEIYHGDQNPDQQEATAGEKKICKPGEDEQQDKMGQNLEEETRIDQTVGNQSVEDNDGKFEQFEKSKRKKRKRERKFEMFKGICEDIVNKMMAQQEEKHNKLLEDIVKRDEEKFAREEAWKKLEMDRINKELELRAHEQALAGDRLDTLIKFLKKITSGDSSAEILGETSAPDLVKVPKCSNASTSSSLLLAQNPNPASQTSSESQLETPTSSTTTLEHQKSTSMPAKTNTSCTENQEPQNPSSTLAPNIPQPPTTSSTLALAPQNPNSLNSHNSPSGPSSILPMYKVQAKSTSNDEDDIGKRWPRDEVLALINLRCSLYNNNEDKEGSAKAPVWERISQGMLELGYKRSAKRCKQKWENINKYFRKTKDASKKRYINSRTSPYFHQLSTLYNHGTLVAPKNRSASPENQSNLSETRHSSGSSQNGTSNNSAMHVVEGEKNKVQVPPFDFEF</sequence>
<gene>
    <name evidence="9" type="ORF">D5086_0000078830</name>
</gene>
<dbReference type="EMBL" id="RCHU01000222">
    <property type="protein sequence ID" value="TKS10818.1"/>
    <property type="molecule type" value="Genomic_DNA"/>
</dbReference>
<evidence type="ECO:0000256" key="2">
    <source>
        <dbReference type="ARBA" id="ARBA00022737"/>
    </source>
</evidence>
<feature type="region of interest" description="Disordered" evidence="7">
    <location>
        <begin position="53"/>
        <end position="78"/>
    </location>
</feature>
<feature type="compositionally biased region" description="Basic and acidic residues" evidence="7">
    <location>
        <begin position="231"/>
        <end position="240"/>
    </location>
</feature>
<keyword evidence="3" id="KW-0805">Transcription regulation</keyword>
<reference evidence="9" key="1">
    <citation type="submission" date="2018-10" db="EMBL/GenBank/DDBJ databases">
        <title>Population genomic analysis revealed the cold adaptation of white poplar.</title>
        <authorList>
            <person name="Liu Y.-J."/>
        </authorList>
    </citation>
    <scope>NUCLEOTIDE SEQUENCE [LARGE SCALE GENOMIC DNA]</scope>
    <source>
        <strain evidence="9">PAL-ZL1</strain>
    </source>
</reference>
<feature type="compositionally biased region" description="Basic and acidic residues" evidence="7">
    <location>
        <begin position="192"/>
        <end position="202"/>
    </location>
</feature>
<dbReference type="InterPro" id="IPR001005">
    <property type="entry name" value="SANT/Myb"/>
</dbReference>
<evidence type="ECO:0000256" key="6">
    <source>
        <dbReference type="ARBA" id="ARBA00023242"/>
    </source>
</evidence>
<organism evidence="9">
    <name type="scientific">Populus alba</name>
    <name type="common">White poplar</name>
    <dbReference type="NCBI Taxonomy" id="43335"/>
    <lineage>
        <taxon>Eukaryota</taxon>
        <taxon>Viridiplantae</taxon>
        <taxon>Streptophyta</taxon>
        <taxon>Embryophyta</taxon>
        <taxon>Tracheophyta</taxon>
        <taxon>Spermatophyta</taxon>
        <taxon>Magnoliopsida</taxon>
        <taxon>eudicotyledons</taxon>
        <taxon>Gunneridae</taxon>
        <taxon>Pentapetalae</taxon>
        <taxon>rosids</taxon>
        <taxon>fabids</taxon>
        <taxon>Malpighiales</taxon>
        <taxon>Salicaceae</taxon>
        <taxon>Saliceae</taxon>
        <taxon>Populus</taxon>
    </lineage>
</organism>
<dbReference type="FunFam" id="1.10.10.60:FF:000061">
    <property type="entry name" value="Trihelix transcription factor GT-2"/>
    <property type="match status" value="1"/>
</dbReference>
<feature type="region of interest" description="Disordered" evidence="7">
    <location>
        <begin position="364"/>
        <end position="458"/>
    </location>
</feature>
<dbReference type="PROSITE" id="PS50090">
    <property type="entry name" value="MYB_LIKE"/>
    <property type="match status" value="1"/>
</dbReference>
<comment type="subcellular location">
    <subcellularLocation>
        <location evidence="1">Nucleus</location>
    </subcellularLocation>
</comment>
<dbReference type="GO" id="GO:0005634">
    <property type="term" value="C:nucleus"/>
    <property type="evidence" value="ECO:0007669"/>
    <property type="project" value="UniProtKB-SubCell"/>
</dbReference>
<dbReference type="Gene3D" id="1.10.10.60">
    <property type="entry name" value="Homeodomain-like"/>
    <property type="match status" value="2"/>
</dbReference>
<dbReference type="STRING" id="43335.A0A4U5QJG2"/>
<dbReference type="SMR" id="A0A4U5QJG2"/>
<evidence type="ECO:0000259" key="8">
    <source>
        <dbReference type="PROSITE" id="PS50090"/>
    </source>
</evidence>
<dbReference type="CDD" id="cd12203">
    <property type="entry name" value="GT1"/>
    <property type="match status" value="1"/>
</dbReference>
<evidence type="ECO:0000256" key="3">
    <source>
        <dbReference type="ARBA" id="ARBA00023015"/>
    </source>
</evidence>
<keyword evidence="4" id="KW-0238">DNA-binding</keyword>
<keyword evidence="5" id="KW-0804">Transcription</keyword>
<feature type="compositionally biased region" description="Low complexity" evidence="7">
    <location>
        <begin position="374"/>
        <end position="392"/>
    </location>
</feature>
<feature type="compositionally biased region" description="Polar residues" evidence="7">
    <location>
        <begin position="578"/>
        <end position="589"/>
    </location>
</feature>
<evidence type="ECO:0000256" key="4">
    <source>
        <dbReference type="ARBA" id="ARBA00023125"/>
    </source>
</evidence>
<dbReference type="PANTHER" id="PTHR21654">
    <property type="entry name" value="FI21293P1"/>
    <property type="match status" value="1"/>
</dbReference>
<name>A0A4U5QJG2_POPAL</name>
<dbReference type="GO" id="GO:0006355">
    <property type="term" value="P:regulation of DNA-templated transcription"/>
    <property type="evidence" value="ECO:0007669"/>
    <property type="project" value="UniProtKB-ARBA"/>
</dbReference>
<dbReference type="Pfam" id="PF13837">
    <property type="entry name" value="Myb_DNA-bind_4"/>
    <property type="match status" value="1"/>
</dbReference>
<evidence type="ECO:0000256" key="5">
    <source>
        <dbReference type="ARBA" id="ARBA00023163"/>
    </source>
</evidence>
<dbReference type="GO" id="GO:0003677">
    <property type="term" value="F:DNA binding"/>
    <property type="evidence" value="ECO:0007669"/>
    <property type="project" value="UniProtKB-KW"/>
</dbReference>